<accession>A0A1W0WLB0</accession>
<evidence type="ECO:0000256" key="6">
    <source>
        <dbReference type="ARBA" id="ARBA00023242"/>
    </source>
</evidence>
<dbReference type="Gene3D" id="3.40.50.10480">
    <property type="entry name" value="Probable brix-domain ribosomal biogenesis protein"/>
    <property type="match status" value="1"/>
</dbReference>
<keyword evidence="5" id="KW-0690">Ribosome biogenesis</keyword>
<dbReference type="PANTHER" id="PTHR13634:SF0">
    <property type="entry name" value="RIBOSOME BIOGENESIS PROTEIN BRX1 HOMOLOG"/>
    <property type="match status" value="1"/>
</dbReference>
<dbReference type="OrthoDB" id="1638493at2759"/>
<gene>
    <name evidence="10" type="ORF">BV898_09883</name>
</gene>
<organism evidence="10 11">
    <name type="scientific">Hypsibius exemplaris</name>
    <name type="common">Freshwater tardigrade</name>
    <dbReference type="NCBI Taxonomy" id="2072580"/>
    <lineage>
        <taxon>Eukaryota</taxon>
        <taxon>Metazoa</taxon>
        <taxon>Ecdysozoa</taxon>
        <taxon>Tardigrada</taxon>
        <taxon>Eutardigrada</taxon>
        <taxon>Parachela</taxon>
        <taxon>Hypsibioidea</taxon>
        <taxon>Hypsibiidae</taxon>
        <taxon>Hypsibius</taxon>
    </lineage>
</organism>
<dbReference type="Proteomes" id="UP000192578">
    <property type="component" value="Unassembled WGS sequence"/>
</dbReference>
<comment type="similarity">
    <text evidence="3">Belongs to the BRX1 family.</text>
</comment>
<dbReference type="SUPFAM" id="SSF52954">
    <property type="entry name" value="Class II aaRS ABD-related"/>
    <property type="match status" value="1"/>
</dbReference>
<feature type="domain" description="Brix" evidence="9">
    <location>
        <begin position="68"/>
        <end position="257"/>
    </location>
</feature>
<dbReference type="Pfam" id="PF04427">
    <property type="entry name" value="Brix"/>
    <property type="match status" value="1"/>
</dbReference>
<dbReference type="GO" id="GO:0006364">
    <property type="term" value="P:rRNA processing"/>
    <property type="evidence" value="ECO:0007669"/>
    <property type="project" value="InterPro"/>
</dbReference>
<evidence type="ECO:0000256" key="3">
    <source>
        <dbReference type="ARBA" id="ARBA00006369"/>
    </source>
</evidence>
<name>A0A1W0WLB0_HYPEX</name>
<dbReference type="EMBL" id="MTYJ01000080">
    <property type="protein sequence ID" value="OQV15962.1"/>
    <property type="molecule type" value="Genomic_DNA"/>
</dbReference>
<keyword evidence="6" id="KW-0539">Nucleus</keyword>
<evidence type="ECO:0000256" key="4">
    <source>
        <dbReference type="ARBA" id="ARBA00020522"/>
    </source>
</evidence>
<dbReference type="InterPro" id="IPR007109">
    <property type="entry name" value="Brix"/>
</dbReference>
<dbReference type="PROSITE" id="PS50833">
    <property type="entry name" value="BRIX"/>
    <property type="match status" value="1"/>
</dbReference>
<evidence type="ECO:0000256" key="2">
    <source>
        <dbReference type="ARBA" id="ARBA00004604"/>
    </source>
</evidence>
<dbReference type="FunFam" id="3.40.50.10480:FF:000003">
    <property type="entry name" value="Ribosome biogenesis protein BRX1"/>
    <property type="match status" value="1"/>
</dbReference>
<feature type="compositionally biased region" description="Basic residues" evidence="8">
    <location>
        <begin position="343"/>
        <end position="354"/>
    </location>
</feature>
<dbReference type="AlphaFoldDB" id="A0A1W0WLB0"/>
<feature type="region of interest" description="Disordered" evidence="8">
    <location>
        <begin position="317"/>
        <end position="354"/>
    </location>
</feature>
<feature type="region of interest" description="Disordered" evidence="8">
    <location>
        <begin position="1"/>
        <end position="63"/>
    </location>
</feature>
<dbReference type="PANTHER" id="PTHR13634">
    <property type="entry name" value="RIBOSOME BIOGENESIS PROTEIN BRIX"/>
    <property type="match status" value="1"/>
</dbReference>
<evidence type="ECO:0000313" key="10">
    <source>
        <dbReference type="EMBL" id="OQV15962.1"/>
    </source>
</evidence>
<dbReference type="GO" id="GO:0000027">
    <property type="term" value="P:ribosomal large subunit assembly"/>
    <property type="evidence" value="ECO:0007669"/>
    <property type="project" value="TreeGrafter"/>
</dbReference>
<dbReference type="GO" id="GO:0005730">
    <property type="term" value="C:nucleolus"/>
    <property type="evidence" value="ECO:0007669"/>
    <property type="project" value="UniProtKB-SubCell"/>
</dbReference>
<evidence type="ECO:0000256" key="8">
    <source>
        <dbReference type="SAM" id="MobiDB-lite"/>
    </source>
</evidence>
<proteinExistence type="inferred from homology"/>
<dbReference type="SMART" id="SM00879">
    <property type="entry name" value="Brix"/>
    <property type="match status" value="1"/>
</dbReference>
<sequence>MGKRKLSALKRLTGASPGGGEAVKSTKKAKKGSSSSTTIADPVPELPPAVRQSDEAPKTTRPRWTNKQRVLIFSSRGISYRDRHLMNDFKTVMPHSKDENKMNKKEKLVAINEACEMKNCNLTLYFEARKKKDLYMWLAKTPDGPSAKFLVENIHTMDELKMTGNCLRGSRPILSFDKSFDALPHFSLLKELLAQTFNTPNHHPKSQPFVDRVMTFAVVDNRIWIRNFQIVEESGTLAEIGPRLTLNLIKIFEGSFRGECLFENSLYVSPNLHRRNVKLAAAGKYVHRIQTKVDRDQRKPETAYPLEDETDDIFRRAERFQRDGGDTAGTPPAKVQPIPPSKASKKQKNKKKRT</sequence>
<comment type="subcellular location">
    <subcellularLocation>
        <location evidence="2">Nucleus</location>
        <location evidence="2">Nucleolus</location>
    </subcellularLocation>
</comment>
<dbReference type="GO" id="GO:0019843">
    <property type="term" value="F:rRNA binding"/>
    <property type="evidence" value="ECO:0007669"/>
    <property type="project" value="InterPro"/>
</dbReference>
<comment type="function">
    <text evidence="1">Required for biogenesis of the 60S ribosomal subunit.</text>
</comment>
<reference evidence="11" key="1">
    <citation type="submission" date="2017-01" db="EMBL/GenBank/DDBJ databases">
        <title>Comparative genomics of anhydrobiosis in the tardigrade Hypsibius dujardini.</title>
        <authorList>
            <person name="Yoshida Y."/>
            <person name="Koutsovoulos G."/>
            <person name="Laetsch D."/>
            <person name="Stevens L."/>
            <person name="Kumar S."/>
            <person name="Horikawa D."/>
            <person name="Ishino K."/>
            <person name="Komine S."/>
            <person name="Tomita M."/>
            <person name="Blaxter M."/>
            <person name="Arakawa K."/>
        </authorList>
    </citation>
    <scope>NUCLEOTIDE SEQUENCE [LARGE SCALE GENOMIC DNA]</scope>
    <source>
        <strain evidence="11">Z151</strain>
    </source>
</reference>
<comment type="caution">
    <text evidence="10">The sequence shown here is derived from an EMBL/GenBank/DDBJ whole genome shotgun (WGS) entry which is preliminary data.</text>
</comment>
<evidence type="ECO:0000259" key="9">
    <source>
        <dbReference type="PROSITE" id="PS50833"/>
    </source>
</evidence>
<evidence type="ECO:0000256" key="1">
    <source>
        <dbReference type="ARBA" id="ARBA00003439"/>
    </source>
</evidence>
<dbReference type="InterPro" id="IPR026532">
    <property type="entry name" value="BRX1"/>
</dbReference>
<protein>
    <recommendedName>
        <fullName evidence="4">Ribosome biogenesis protein BRX1 homolog</fullName>
    </recommendedName>
    <alternativeName>
        <fullName evidence="7">Brix domain-containing protein 2 homolog</fullName>
    </alternativeName>
</protein>
<evidence type="ECO:0000313" key="11">
    <source>
        <dbReference type="Proteomes" id="UP000192578"/>
    </source>
</evidence>
<evidence type="ECO:0000256" key="5">
    <source>
        <dbReference type="ARBA" id="ARBA00022517"/>
    </source>
</evidence>
<evidence type="ECO:0000256" key="7">
    <source>
        <dbReference type="ARBA" id="ARBA00080845"/>
    </source>
</evidence>
<keyword evidence="11" id="KW-1185">Reference proteome</keyword>